<dbReference type="GO" id="GO:0009378">
    <property type="term" value="F:four-way junction helicase activity"/>
    <property type="evidence" value="ECO:0007669"/>
    <property type="project" value="TreeGrafter"/>
</dbReference>
<dbReference type="GO" id="GO:0005524">
    <property type="term" value="F:ATP binding"/>
    <property type="evidence" value="ECO:0007669"/>
    <property type="project" value="UniProtKB-UniRule"/>
</dbReference>
<feature type="compositionally biased region" description="Basic residues" evidence="10">
    <location>
        <begin position="797"/>
        <end position="808"/>
    </location>
</feature>
<comment type="caution">
    <text evidence="13">The sequence shown here is derived from an EMBL/GenBank/DDBJ whole genome shotgun (WGS) entry which is preliminary data.</text>
</comment>
<accession>A0A9W6YY71</accession>
<keyword evidence="14" id="KW-1185">Reference proteome</keyword>
<dbReference type="SMART" id="SM00487">
    <property type="entry name" value="DEXDc"/>
    <property type="match status" value="1"/>
</dbReference>
<feature type="compositionally biased region" description="Polar residues" evidence="10">
    <location>
        <begin position="1006"/>
        <end position="1017"/>
    </location>
</feature>
<feature type="compositionally biased region" description="Acidic residues" evidence="10">
    <location>
        <begin position="812"/>
        <end position="825"/>
    </location>
</feature>
<protein>
    <recommendedName>
        <fullName evidence="9">ATP-dependent DNA helicase</fullName>
        <ecNumber evidence="9">3.6.4.12</ecNumber>
    </recommendedName>
</protein>
<dbReference type="PANTHER" id="PTHR14025:SF20">
    <property type="entry name" value="FANCONI ANEMIA GROUP M PROTEIN"/>
    <property type="match status" value="1"/>
</dbReference>
<dbReference type="Pfam" id="PF04851">
    <property type="entry name" value="ResIII"/>
    <property type="match status" value="1"/>
</dbReference>
<dbReference type="Proteomes" id="UP001165063">
    <property type="component" value="Unassembled WGS sequence"/>
</dbReference>
<keyword evidence="3" id="KW-0547">Nucleotide-binding</keyword>
<dbReference type="Gene3D" id="3.40.50.300">
    <property type="entry name" value="P-loop containing nucleotide triphosphate hydrolases"/>
    <property type="match status" value="2"/>
</dbReference>
<keyword evidence="7" id="KW-0539">Nucleus</keyword>
<dbReference type="CDD" id="cd12091">
    <property type="entry name" value="FANCM_ID"/>
    <property type="match status" value="1"/>
</dbReference>
<dbReference type="GO" id="GO:0016787">
    <property type="term" value="F:hydrolase activity"/>
    <property type="evidence" value="ECO:0007669"/>
    <property type="project" value="UniProtKB-KW"/>
</dbReference>
<dbReference type="SMART" id="SM00490">
    <property type="entry name" value="HELICc"/>
    <property type="match status" value="1"/>
</dbReference>
<comment type="function">
    <text evidence="9">ATP-dependent DNA helicase involved in DNA damage repair by homologous recombination and in genome maintenance. Capable of unwinding D-loops. Plays a role in limiting crossover recombinants during mitotic DNA double-strand break (DSB) repair. Component of a FANCM-MHF complex which promotes gene conversion at blocked replication forks, probably by reversal of the stalled fork.</text>
</comment>
<keyword evidence="5" id="KW-0347">Helicase</keyword>
<evidence type="ECO:0000313" key="14">
    <source>
        <dbReference type="Proteomes" id="UP001165063"/>
    </source>
</evidence>
<feature type="domain" description="Helicase ATP-binding" evidence="11">
    <location>
        <begin position="109"/>
        <end position="276"/>
    </location>
</feature>
<evidence type="ECO:0000256" key="1">
    <source>
        <dbReference type="ARBA" id="ARBA00004123"/>
    </source>
</evidence>
<sequence length="1109" mass="124870">MAVNVESHTESESEFEFSDNGEDVLFLPHEHQQHNQNAVNKSSTIIRIGQSKLSNNTHSIITDDPELEYEEIKETNVSFASTHHDLNYDNLSTYVYPTNMEVRDYQFDIVKSALFENLLCSLPTGLGKTFIASTVMLNFYRWTKTGKIVFMAPTKPLVAQQIKAFYGISGIPSTDIAILLDKSKKNRREIWDSNRVFFTTPQVVDNDLRNGLLDPKAVVCLVVDEAHRARGNYAYVKVARYITQFNTSFRVLALTATPGATTEAIQDIVDNLSISKIEVRTEDDEDIAKYIKVKDVLKLDCDPTPEINEITSKICEAILPILEVVNSAGIYDITDPTKINHFLAMEASQRLIRRTDIQEGYKWNQYFRLQVIGTVGTFLRRLNIYGIKTFYSFFTEKYKEFTTKYNDKKSSNTIGAAFYYDANVSEVKKYVEDLIAEDDRKAAKGEVIRGLFSHNKLKCLIDELVQFFEDHKGENSSVIVFTEFRENALELVNCIESANKFYHLPNTLRPHIFIGQAKEKEKFDEVNYAKNKKKKKNNKKGETGNDKGKGTARPSNRGLDNLATSTSELAQIKGMNQQLQKQLIENFKKGEFNILVATSIGEEGLDIGEVDLIVCFDSTQSPIKNIQRMGRTGRKRDGKVVLLFSSNERSKFEKAMDNYSFIQNKMNNPNEFQFLKSDRILPESCHPRVDKQRITIDEDTLLLLQESENENSDAFLKLMAKTVNGSTKNNPIPLISKKKKKKQPRKFNIPDNVATGFRSVTELLKKKGAINSLADEMKANGTKRNSTTAQISEINNKPKKAKIEKKKYRLEDEPEFEESSDDDEESKLPSFSQMLSSNGNSINHASQPRSLNHDASTPNNKTSAISKLPVASLELPSSSASSRRSSVVDVKEVLNGVDVDIIEDEDDDLPLATRIKGTPPMKGIANRDNLNKYPDYVSDSEFDFSDEEPIEMLNVLKGNDGNMVVSDNDDLNDAIMSAELDNHPESKAVPTEKEELDDIALVSENGTAAENPTQVKRSISISDGSVSFSSDDEDDIPSPLNSIKPRCKSSSVKSTQNRSDAATVEENLNKLEDMLSDSEDDIDTIAPIRPINKKMYMKKDPSEFTITSI</sequence>
<evidence type="ECO:0000256" key="8">
    <source>
        <dbReference type="ARBA" id="ARBA00047995"/>
    </source>
</evidence>
<dbReference type="OrthoDB" id="164902at2759"/>
<dbReference type="Pfam" id="PF00271">
    <property type="entry name" value="Helicase_C"/>
    <property type="match status" value="1"/>
</dbReference>
<feature type="compositionally biased region" description="Basic residues" evidence="10">
    <location>
        <begin position="736"/>
        <end position="745"/>
    </location>
</feature>
<dbReference type="PROSITE" id="PS51192">
    <property type="entry name" value="HELICASE_ATP_BIND_1"/>
    <property type="match status" value="1"/>
</dbReference>
<dbReference type="InterPro" id="IPR006935">
    <property type="entry name" value="Helicase/UvrB_N"/>
</dbReference>
<keyword evidence="4" id="KW-0378">Hydrolase</keyword>
<dbReference type="InterPro" id="IPR039686">
    <property type="entry name" value="FANCM/Mph1-like_ID"/>
</dbReference>
<evidence type="ECO:0000259" key="11">
    <source>
        <dbReference type="PROSITE" id="PS51192"/>
    </source>
</evidence>
<comment type="catalytic activity">
    <reaction evidence="8 9">
        <text>ATP + H2O = ADP + phosphate + H(+)</text>
        <dbReference type="Rhea" id="RHEA:13065"/>
        <dbReference type="ChEBI" id="CHEBI:15377"/>
        <dbReference type="ChEBI" id="CHEBI:15378"/>
        <dbReference type="ChEBI" id="CHEBI:30616"/>
        <dbReference type="ChEBI" id="CHEBI:43474"/>
        <dbReference type="ChEBI" id="CHEBI:456216"/>
        <dbReference type="EC" id="3.6.4.12"/>
    </reaction>
</comment>
<evidence type="ECO:0000256" key="3">
    <source>
        <dbReference type="ARBA" id="ARBA00022741"/>
    </source>
</evidence>
<feature type="region of interest" description="Disordered" evidence="10">
    <location>
        <begin position="775"/>
        <end position="865"/>
    </location>
</feature>
<evidence type="ECO:0000256" key="7">
    <source>
        <dbReference type="ARBA" id="ARBA00023242"/>
    </source>
</evidence>
<evidence type="ECO:0000256" key="6">
    <source>
        <dbReference type="ARBA" id="ARBA00022840"/>
    </source>
</evidence>
<dbReference type="InterPro" id="IPR044749">
    <property type="entry name" value="FANCM_DEXDc"/>
</dbReference>
<feature type="region of interest" description="Disordered" evidence="10">
    <location>
        <begin position="1006"/>
        <end position="1063"/>
    </location>
</feature>
<evidence type="ECO:0000256" key="5">
    <source>
        <dbReference type="ARBA" id="ARBA00022806"/>
    </source>
</evidence>
<evidence type="ECO:0000256" key="10">
    <source>
        <dbReference type="SAM" id="MobiDB-lite"/>
    </source>
</evidence>
<dbReference type="AlphaFoldDB" id="A0A9W6YY71"/>
<proteinExistence type="inferred from homology"/>
<feature type="region of interest" description="Disordered" evidence="10">
    <location>
        <begin position="525"/>
        <end position="561"/>
    </location>
</feature>
<gene>
    <name evidence="13" type="ORF">Amon01_000324400</name>
</gene>
<feature type="compositionally biased region" description="Basic and acidic residues" evidence="10">
    <location>
        <begin position="539"/>
        <end position="549"/>
    </location>
</feature>
<dbReference type="EC" id="3.6.4.12" evidence="9"/>
<dbReference type="GO" id="GO:0043138">
    <property type="term" value="F:3'-5' DNA helicase activity"/>
    <property type="evidence" value="ECO:0007669"/>
    <property type="project" value="InterPro"/>
</dbReference>
<reference evidence="13" key="1">
    <citation type="submission" date="2023-04" db="EMBL/GenBank/DDBJ databases">
        <title>Ambrosiozyma monospora NBRC 1965.</title>
        <authorList>
            <person name="Ichikawa N."/>
            <person name="Sato H."/>
            <person name="Tonouchi N."/>
        </authorList>
    </citation>
    <scope>NUCLEOTIDE SEQUENCE</scope>
    <source>
        <strain evidence="13">NBRC 1965</strain>
    </source>
</reference>
<comment type="subcellular location">
    <subcellularLocation>
        <location evidence="1 9">Nucleus</location>
    </subcellularLocation>
</comment>
<feature type="region of interest" description="Disordered" evidence="10">
    <location>
        <begin position="726"/>
        <end position="751"/>
    </location>
</feature>
<feature type="compositionally biased region" description="Polar residues" evidence="10">
    <location>
        <begin position="829"/>
        <end position="865"/>
    </location>
</feature>
<dbReference type="SUPFAM" id="SSF52540">
    <property type="entry name" value="P-loop containing nucleoside triphosphate hydrolases"/>
    <property type="match status" value="1"/>
</dbReference>
<evidence type="ECO:0000313" key="13">
    <source>
        <dbReference type="EMBL" id="GMG26269.1"/>
    </source>
</evidence>
<feature type="non-terminal residue" evidence="13">
    <location>
        <position position="1109"/>
    </location>
</feature>
<dbReference type="PANTHER" id="PTHR14025">
    <property type="entry name" value="FANCONI ANEMIA GROUP M FANCM FAMILY MEMBER"/>
    <property type="match status" value="1"/>
</dbReference>
<name>A0A9W6YY71_AMBMO</name>
<dbReference type="InterPro" id="IPR014001">
    <property type="entry name" value="Helicase_ATP-bd"/>
</dbReference>
<dbReference type="InterPro" id="IPR027417">
    <property type="entry name" value="P-loop_NTPase"/>
</dbReference>
<evidence type="ECO:0000256" key="9">
    <source>
        <dbReference type="RuleBase" id="RU367027"/>
    </source>
</evidence>
<dbReference type="PROSITE" id="PS51194">
    <property type="entry name" value="HELICASE_CTER"/>
    <property type="match status" value="1"/>
</dbReference>
<dbReference type="CDD" id="cd18033">
    <property type="entry name" value="DEXDc_FANCM"/>
    <property type="match status" value="1"/>
</dbReference>
<dbReference type="GO" id="GO:0005634">
    <property type="term" value="C:nucleus"/>
    <property type="evidence" value="ECO:0007669"/>
    <property type="project" value="UniProtKB-SubCell"/>
</dbReference>
<feature type="domain" description="Helicase C-terminal" evidence="12">
    <location>
        <begin position="463"/>
        <end position="680"/>
    </location>
</feature>
<organism evidence="13 14">
    <name type="scientific">Ambrosiozyma monospora</name>
    <name type="common">Yeast</name>
    <name type="synonym">Endomycopsis monosporus</name>
    <dbReference type="NCBI Taxonomy" id="43982"/>
    <lineage>
        <taxon>Eukaryota</taxon>
        <taxon>Fungi</taxon>
        <taxon>Dikarya</taxon>
        <taxon>Ascomycota</taxon>
        <taxon>Saccharomycotina</taxon>
        <taxon>Pichiomycetes</taxon>
        <taxon>Pichiales</taxon>
        <taxon>Pichiaceae</taxon>
        <taxon>Ambrosiozyma</taxon>
    </lineage>
</organism>
<evidence type="ECO:0000256" key="2">
    <source>
        <dbReference type="ARBA" id="ARBA00009889"/>
    </source>
</evidence>
<evidence type="ECO:0000259" key="12">
    <source>
        <dbReference type="PROSITE" id="PS51194"/>
    </source>
</evidence>
<dbReference type="EMBL" id="BSXU01001332">
    <property type="protein sequence ID" value="GMG26269.1"/>
    <property type="molecule type" value="Genomic_DNA"/>
</dbReference>
<comment type="similarity">
    <text evidence="2 9">Belongs to the DEAD box helicase family. DEAH subfamily. FANCM sub-subfamily.</text>
</comment>
<evidence type="ECO:0000256" key="4">
    <source>
        <dbReference type="ARBA" id="ARBA00022801"/>
    </source>
</evidence>
<dbReference type="InterPro" id="IPR001650">
    <property type="entry name" value="Helicase_C-like"/>
</dbReference>
<comment type="subunit">
    <text evidence="9">Interacts with the MHF histone-fold complex to form the FANCM-MHF complex.</text>
</comment>
<dbReference type="GO" id="GO:0045003">
    <property type="term" value="P:double-strand break repair via synthesis-dependent strand annealing"/>
    <property type="evidence" value="ECO:0007669"/>
    <property type="project" value="TreeGrafter"/>
</dbReference>
<keyword evidence="6" id="KW-0067">ATP-binding</keyword>
<dbReference type="FunFam" id="3.40.50.300:FF:000861">
    <property type="entry name" value="Fanconi anemia, complementation group M"/>
    <property type="match status" value="1"/>
</dbReference>
<dbReference type="GO" id="GO:0000400">
    <property type="term" value="F:four-way junction DNA binding"/>
    <property type="evidence" value="ECO:0007669"/>
    <property type="project" value="TreeGrafter"/>
</dbReference>
<feature type="compositionally biased region" description="Polar residues" evidence="10">
    <location>
        <begin position="1048"/>
        <end position="1060"/>
    </location>
</feature>
<feature type="compositionally biased region" description="Polar residues" evidence="10">
    <location>
        <begin position="782"/>
        <end position="792"/>
    </location>
</feature>
<feature type="compositionally biased region" description="Low complexity" evidence="10">
    <location>
        <begin position="1018"/>
        <end position="1029"/>
    </location>
</feature>
<dbReference type="GO" id="GO:0036297">
    <property type="term" value="P:interstrand cross-link repair"/>
    <property type="evidence" value="ECO:0007669"/>
    <property type="project" value="TreeGrafter"/>
</dbReference>